<dbReference type="Proteomes" id="UP000054316">
    <property type="component" value="Unassembled WGS sequence"/>
</dbReference>
<accession>A0AA36XQU8</accession>
<gene>
    <name evidence="3" type="ORF">AL553_011955</name>
    <name evidence="2" type="ORF">GHY86_24470</name>
</gene>
<evidence type="ECO:0000313" key="5">
    <source>
        <dbReference type="Proteomes" id="UP000714625"/>
    </source>
</evidence>
<evidence type="ECO:0000313" key="2">
    <source>
        <dbReference type="EMBL" id="EGQ9138255.1"/>
    </source>
</evidence>
<dbReference type="EMBL" id="LOSN02000001">
    <property type="protein sequence ID" value="PNP27120.1"/>
    <property type="molecule type" value="Genomic_DNA"/>
</dbReference>
<organism evidence="2 5">
    <name type="scientific">Vibrio alginolyticus</name>
    <dbReference type="NCBI Taxonomy" id="663"/>
    <lineage>
        <taxon>Bacteria</taxon>
        <taxon>Pseudomonadati</taxon>
        <taxon>Pseudomonadota</taxon>
        <taxon>Gammaproteobacteria</taxon>
        <taxon>Vibrionales</taxon>
        <taxon>Vibrionaceae</taxon>
        <taxon>Vibrio</taxon>
    </lineage>
</organism>
<dbReference type="Proteomes" id="UP000714625">
    <property type="component" value="Unassembled WGS sequence"/>
</dbReference>
<dbReference type="InterPro" id="IPR018306">
    <property type="entry name" value="Phage_T5_Orf172_DNA-bd"/>
</dbReference>
<sequence>MAVTLVSEIPEGALDTPYRRNKYICDHIYVAYSPSIDVFKIGITKNPRHRLSNMKSVGIGGVKDWEFHCAYKVGVQTAHSYEVSISRQLYCFNIELNYLNKTSADYSRELYKCDIKIIKAAFKSVGVIIPISSEVLRKKFVEFVPQTNFLKWVNLNRENVGLSAMTMLELENSKFYTIPNTANFS</sequence>
<dbReference type="Pfam" id="PF10544">
    <property type="entry name" value="T5orf172"/>
    <property type="match status" value="1"/>
</dbReference>
<dbReference type="EMBL" id="AAXMUW010000115">
    <property type="protein sequence ID" value="EGQ9138255.1"/>
    <property type="molecule type" value="Genomic_DNA"/>
</dbReference>
<protein>
    <recommendedName>
        <fullName evidence="1">Bacteriophage T5 Orf172 DNA-binding domain-containing protein</fullName>
    </recommendedName>
</protein>
<keyword evidence="4" id="KW-1185">Reference proteome</keyword>
<evidence type="ECO:0000259" key="1">
    <source>
        <dbReference type="Pfam" id="PF10544"/>
    </source>
</evidence>
<comment type="caution">
    <text evidence="2">The sequence shown here is derived from an EMBL/GenBank/DDBJ whole genome shotgun (WGS) entry which is preliminary data.</text>
</comment>
<dbReference type="RefSeq" id="WP_021707816.1">
    <property type="nucleotide sequence ID" value="NZ_CP014045.1"/>
</dbReference>
<name>A0AA36XQU8_VIBAL</name>
<evidence type="ECO:0000313" key="4">
    <source>
        <dbReference type="Proteomes" id="UP000054316"/>
    </source>
</evidence>
<evidence type="ECO:0000313" key="3">
    <source>
        <dbReference type="EMBL" id="PNP27120.1"/>
    </source>
</evidence>
<reference evidence="2" key="2">
    <citation type="submission" date="2019-11" db="EMBL/GenBank/DDBJ databases">
        <authorList>
            <consortium name="PulseNet: The National Subtyping Network for Foodborne Disease Surveillance"/>
            <person name="Tarr C.L."/>
            <person name="Trees E."/>
            <person name="Katz L.S."/>
            <person name="Carleton-Romer H.A."/>
            <person name="Stroika S."/>
            <person name="Kucerova Z."/>
            <person name="Roache K.F."/>
            <person name="Sabol A.L."/>
            <person name="Besser J."/>
            <person name="Gerner-Smidt P."/>
        </authorList>
    </citation>
    <scope>NUCLEOTIDE SEQUENCE</scope>
    <source>
        <strain evidence="2">PNUSAV001129</strain>
    </source>
</reference>
<feature type="domain" description="Bacteriophage T5 Orf172 DNA-binding" evidence="1">
    <location>
        <begin position="27"/>
        <end position="124"/>
    </location>
</feature>
<proteinExistence type="predicted"/>
<dbReference type="AlphaFoldDB" id="A0AA36XQU8"/>
<reference evidence="3 4" key="1">
    <citation type="submission" date="2017-12" db="EMBL/GenBank/DDBJ databases">
        <title>FDA dAtabase for Regulatory Grade micrObial Sequences (FDA-ARGOS): Supporting development and validation of Infectious Disease Dx tests.</title>
        <authorList>
            <person name="Hoffmann M."/>
            <person name="Allard M."/>
            <person name="Evans P."/>
            <person name="Brown E."/>
            <person name="Tallon L.J."/>
            <person name="Sadzewicz L."/>
            <person name="Sengamalay N."/>
            <person name="Ott S."/>
            <person name="Godinez A."/>
            <person name="Nagaraj S."/>
            <person name="Vavikolanu K."/>
            <person name="Aluvathingal J."/>
            <person name="Nadendla S."/>
            <person name="Hobson J."/>
            <person name="Sichtig H."/>
        </authorList>
    </citation>
    <scope>NUCLEOTIDE SEQUENCE [LARGE SCALE GENOMIC DNA]</scope>
    <source>
        <strain evidence="4">ATCC 17749</strain>
        <strain evidence="3">FDAARGOS_97</strain>
    </source>
</reference>